<feature type="region of interest" description="Disordered" evidence="1">
    <location>
        <begin position="234"/>
        <end position="253"/>
    </location>
</feature>
<accession>A0A9D1Q990</accession>
<proteinExistence type="predicted"/>
<evidence type="ECO:0000256" key="1">
    <source>
        <dbReference type="SAM" id="MobiDB-lite"/>
    </source>
</evidence>
<name>A0A9D1Q990_9FIRM</name>
<evidence type="ECO:0000313" key="3">
    <source>
        <dbReference type="Proteomes" id="UP000823933"/>
    </source>
</evidence>
<evidence type="ECO:0000313" key="2">
    <source>
        <dbReference type="EMBL" id="HIW08409.1"/>
    </source>
</evidence>
<dbReference type="Proteomes" id="UP000823933">
    <property type="component" value="Unassembled WGS sequence"/>
</dbReference>
<comment type="caution">
    <text evidence="2">The sequence shown here is derived from an EMBL/GenBank/DDBJ whole genome shotgun (WGS) entry which is preliminary data.</text>
</comment>
<sequence length="253" mass="27079">MAANLMKAENFSIVPMSGEIAKMLTEELDGLGQVPFDTVKIPSGGGLAFEVPGDDPDNPETAQSLTGVIVHHHPVNVYWEHDFDGSGGLPDCSSPDGKHGLDTRTGEVRDCATCPFNQFGSGGKGSAKACKNTHRVYLLRENEALPILLTLPPTSLRAFKDYLAKRLIMKGKRSADVITCIKLKKEKNADGIAYSACVFSKAADLTPGQIEAIQPTCAWIKGVASHVPVVDQSAEPDANDGFVDVPDDEPMPF</sequence>
<protein>
    <submittedName>
        <fullName evidence="2">Uncharacterized protein</fullName>
    </submittedName>
</protein>
<dbReference type="AlphaFoldDB" id="A0A9D1Q990"/>
<organism evidence="2 3">
    <name type="scientific">Candidatus Faecalibacterium intestinigallinarum</name>
    <dbReference type="NCBI Taxonomy" id="2838581"/>
    <lineage>
        <taxon>Bacteria</taxon>
        <taxon>Bacillati</taxon>
        <taxon>Bacillota</taxon>
        <taxon>Clostridia</taxon>
        <taxon>Eubacteriales</taxon>
        <taxon>Oscillospiraceae</taxon>
        <taxon>Faecalibacterium</taxon>
    </lineage>
</organism>
<dbReference type="EMBL" id="DXHQ01000037">
    <property type="protein sequence ID" value="HIW08409.1"/>
    <property type="molecule type" value="Genomic_DNA"/>
</dbReference>
<reference evidence="2" key="1">
    <citation type="journal article" date="2021" name="PeerJ">
        <title>Extensive microbial diversity within the chicken gut microbiome revealed by metagenomics and culture.</title>
        <authorList>
            <person name="Gilroy R."/>
            <person name="Ravi A."/>
            <person name="Getino M."/>
            <person name="Pursley I."/>
            <person name="Horton D.L."/>
            <person name="Alikhan N.F."/>
            <person name="Baker D."/>
            <person name="Gharbi K."/>
            <person name="Hall N."/>
            <person name="Watson M."/>
            <person name="Adriaenssens E.M."/>
            <person name="Foster-Nyarko E."/>
            <person name="Jarju S."/>
            <person name="Secka A."/>
            <person name="Antonio M."/>
            <person name="Oren A."/>
            <person name="Chaudhuri R.R."/>
            <person name="La Ragione R."/>
            <person name="Hildebrand F."/>
            <person name="Pallen M.J."/>
        </authorList>
    </citation>
    <scope>NUCLEOTIDE SEQUENCE</scope>
    <source>
        <strain evidence="2">ChiHcolR34-3080</strain>
    </source>
</reference>
<reference evidence="2" key="2">
    <citation type="submission" date="2021-04" db="EMBL/GenBank/DDBJ databases">
        <authorList>
            <person name="Gilroy R."/>
        </authorList>
    </citation>
    <scope>NUCLEOTIDE SEQUENCE</scope>
    <source>
        <strain evidence="2">ChiHcolR34-3080</strain>
    </source>
</reference>
<gene>
    <name evidence="2" type="ORF">H9890_03280</name>
</gene>